<evidence type="ECO:0000313" key="1">
    <source>
        <dbReference type="EMBL" id="KAK9930951.1"/>
    </source>
</evidence>
<dbReference type="Proteomes" id="UP001457282">
    <property type="component" value="Unassembled WGS sequence"/>
</dbReference>
<proteinExistence type="predicted"/>
<accession>A0AAW1X3R3</accession>
<reference evidence="1 2" key="1">
    <citation type="journal article" date="2023" name="G3 (Bethesda)">
        <title>A chromosome-length genome assembly and annotation of blackberry (Rubus argutus, cv. 'Hillquist').</title>
        <authorList>
            <person name="Bruna T."/>
            <person name="Aryal R."/>
            <person name="Dudchenko O."/>
            <person name="Sargent D.J."/>
            <person name="Mead D."/>
            <person name="Buti M."/>
            <person name="Cavallini A."/>
            <person name="Hytonen T."/>
            <person name="Andres J."/>
            <person name="Pham M."/>
            <person name="Weisz D."/>
            <person name="Mascagni F."/>
            <person name="Usai G."/>
            <person name="Natali L."/>
            <person name="Bassil N."/>
            <person name="Fernandez G.E."/>
            <person name="Lomsadze A."/>
            <person name="Armour M."/>
            <person name="Olukolu B."/>
            <person name="Poorten T."/>
            <person name="Britton C."/>
            <person name="Davik J."/>
            <person name="Ashrafi H."/>
            <person name="Aiden E.L."/>
            <person name="Borodovsky M."/>
            <person name="Worthington M."/>
        </authorList>
    </citation>
    <scope>NUCLEOTIDE SEQUENCE [LARGE SCALE GENOMIC DNA]</scope>
    <source>
        <strain evidence="1">PI 553951</strain>
    </source>
</reference>
<evidence type="ECO:0000313" key="2">
    <source>
        <dbReference type="Proteomes" id="UP001457282"/>
    </source>
</evidence>
<comment type="caution">
    <text evidence="1">The sequence shown here is derived from an EMBL/GenBank/DDBJ whole genome shotgun (WGS) entry which is preliminary data.</text>
</comment>
<organism evidence="1 2">
    <name type="scientific">Rubus argutus</name>
    <name type="common">Southern blackberry</name>
    <dbReference type="NCBI Taxonomy" id="59490"/>
    <lineage>
        <taxon>Eukaryota</taxon>
        <taxon>Viridiplantae</taxon>
        <taxon>Streptophyta</taxon>
        <taxon>Embryophyta</taxon>
        <taxon>Tracheophyta</taxon>
        <taxon>Spermatophyta</taxon>
        <taxon>Magnoliopsida</taxon>
        <taxon>eudicotyledons</taxon>
        <taxon>Gunneridae</taxon>
        <taxon>Pentapetalae</taxon>
        <taxon>rosids</taxon>
        <taxon>fabids</taxon>
        <taxon>Rosales</taxon>
        <taxon>Rosaceae</taxon>
        <taxon>Rosoideae</taxon>
        <taxon>Rosoideae incertae sedis</taxon>
        <taxon>Rubus</taxon>
    </lineage>
</organism>
<name>A0AAW1X3R3_RUBAR</name>
<dbReference type="AlphaFoldDB" id="A0AAW1X3R3"/>
<gene>
    <name evidence="1" type="ORF">M0R45_018252</name>
</gene>
<keyword evidence="2" id="KW-1185">Reference proteome</keyword>
<dbReference type="EMBL" id="JBEDUW010000004">
    <property type="protein sequence ID" value="KAK9930951.1"/>
    <property type="molecule type" value="Genomic_DNA"/>
</dbReference>
<sequence>MDDSGRLLRWLKQVGSTSLEVASNIDPVVAPPSRNRRGRPLGRKLRRNEVVEPGIGTKKKKLLVPSTVKFVTP</sequence>
<protein>
    <submittedName>
        <fullName evidence="1">Uncharacterized protein</fullName>
    </submittedName>
</protein>